<organism evidence="5 6">
    <name type="scientific">Nocardiopsis ansamitocini</name>
    <dbReference type="NCBI Taxonomy" id="1670832"/>
    <lineage>
        <taxon>Bacteria</taxon>
        <taxon>Bacillati</taxon>
        <taxon>Actinomycetota</taxon>
        <taxon>Actinomycetes</taxon>
        <taxon>Streptosporangiales</taxon>
        <taxon>Nocardiopsidaceae</taxon>
        <taxon>Nocardiopsis</taxon>
    </lineage>
</organism>
<evidence type="ECO:0000259" key="3">
    <source>
        <dbReference type="PROSITE" id="PS50914"/>
    </source>
</evidence>
<dbReference type="PROSITE" id="PS50914">
    <property type="entry name" value="BON"/>
    <property type="match status" value="1"/>
</dbReference>
<sequence>MDSTVGEVMTTRVVSVTEEADYKKIVATMVEYGVGALPVIARDGRVIGVVSEGDLLYKEEFKEDDAYRPPVRSRLRDRLRGTGLQASPPAAKAAGRRAADLMTRPAVTIRTGASVVEAARLIERCGIRHLPVVDDSGCLKGMISRRNLLLVFLHDDDDITETVQAELAVAMRSIRIEHPAAAVHDGVVTLSGTVERRSEAQKLVRRVSGVEGVVSVPVGPDWRTDDVVPAYVQWNSGA</sequence>
<accession>A0A9W6P9A5</accession>
<evidence type="ECO:0000256" key="1">
    <source>
        <dbReference type="ARBA" id="ARBA00023122"/>
    </source>
</evidence>
<evidence type="ECO:0000259" key="4">
    <source>
        <dbReference type="PROSITE" id="PS51371"/>
    </source>
</evidence>
<dbReference type="InterPro" id="IPR007055">
    <property type="entry name" value="BON_dom"/>
</dbReference>
<gene>
    <name evidence="5" type="ORF">Nans01_38810</name>
</gene>
<dbReference type="RefSeq" id="WP_285761077.1">
    <property type="nucleotide sequence ID" value="NZ_BSQG01000007.1"/>
</dbReference>
<evidence type="ECO:0000256" key="2">
    <source>
        <dbReference type="PROSITE-ProRule" id="PRU00703"/>
    </source>
</evidence>
<dbReference type="Proteomes" id="UP001165092">
    <property type="component" value="Unassembled WGS sequence"/>
</dbReference>
<feature type="domain" description="CBS" evidence="4">
    <location>
        <begin position="9"/>
        <end position="66"/>
    </location>
</feature>
<name>A0A9W6P9A5_9ACTN</name>
<dbReference type="Pfam" id="PF04972">
    <property type="entry name" value="BON"/>
    <property type="match status" value="1"/>
</dbReference>
<dbReference type="SUPFAM" id="SSF54631">
    <property type="entry name" value="CBS-domain pair"/>
    <property type="match status" value="1"/>
</dbReference>
<feature type="domain" description="CBS" evidence="4">
    <location>
        <begin position="102"/>
        <end position="159"/>
    </location>
</feature>
<protein>
    <recommendedName>
        <fullName evidence="7">CBS domain-containing protein</fullName>
    </recommendedName>
</protein>
<evidence type="ECO:0000313" key="6">
    <source>
        <dbReference type="Proteomes" id="UP001165092"/>
    </source>
</evidence>
<dbReference type="SMART" id="SM00116">
    <property type="entry name" value="CBS"/>
    <property type="match status" value="2"/>
</dbReference>
<comment type="caution">
    <text evidence="5">The sequence shown here is derived from an EMBL/GenBank/DDBJ whole genome shotgun (WGS) entry which is preliminary data.</text>
</comment>
<evidence type="ECO:0008006" key="7">
    <source>
        <dbReference type="Google" id="ProtNLM"/>
    </source>
</evidence>
<proteinExistence type="predicted"/>
<dbReference type="Gene3D" id="3.10.580.10">
    <property type="entry name" value="CBS-domain"/>
    <property type="match status" value="1"/>
</dbReference>
<keyword evidence="6" id="KW-1185">Reference proteome</keyword>
<feature type="domain" description="BON" evidence="3">
    <location>
        <begin position="155"/>
        <end position="226"/>
    </location>
</feature>
<dbReference type="Pfam" id="PF00571">
    <property type="entry name" value="CBS"/>
    <property type="match status" value="2"/>
</dbReference>
<dbReference type="InterPro" id="IPR017080">
    <property type="entry name" value="UCP036990_CBS_BON"/>
</dbReference>
<dbReference type="EMBL" id="BSQG01000007">
    <property type="protein sequence ID" value="GLU49530.1"/>
    <property type="molecule type" value="Genomic_DNA"/>
</dbReference>
<dbReference type="Gene3D" id="3.30.1340.30">
    <property type="match status" value="1"/>
</dbReference>
<dbReference type="AlphaFoldDB" id="A0A9W6P9A5"/>
<keyword evidence="1 2" id="KW-0129">CBS domain</keyword>
<dbReference type="PROSITE" id="PS51371">
    <property type="entry name" value="CBS"/>
    <property type="match status" value="2"/>
</dbReference>
<dbReference type="PANTHER" id="PTHR43080">
    <property type="entry name" value="CBS DOMAIN-CONTAINING PROTEIN CBSX3, MITOCHONDRIAL"/>
    <property type="match status" value="1"/>
</dbReference>
<dbReference type="PIRSF" id="PIRSF036990">
    <property type="entry name" value="UCP036990_CBS_BON"/>
    <property type="match status" value="1"/>
</dbReference>
<dbReference type="InterPro" id="IPR051257">
    <property type="entry name" value="Diverse_CBS-Domain"/>
</dbReference>
<evidence type="ECO:0000313" key="5">
    <source>
        <dbReference type="EMBL" id="GLU49530.1"/>
    </source>
</evidence>
<dbReference type="InterPro" id="IPR000644">
    <property type="entry name" value="CBS_dom"/>
</dbReference>
<dbReference type="PANTHER" id="PTHR43080:SF29">
    <property type="entry name" value="OS02G0818000 PROTEIN"/>
    <property type="match status" value="1"/>
</dbReference>
<reference evidence="5" key="1">
    <citation type="submission" date="2023-02" db="EMBL/GenBank/DDBJ databases">
        <title>Nocardiopsis ansamitocini NBRC 112285.</title>
        <authorList>
            <person name="Ichikawa N."/>
            <person name="Sato H."/>
            <person name="Tonouchi N."/>
        </authorList>
    </citation>
    <scope>NUCLEOTIDE SEQUENCE</scope>
    <source>
        <strain evidence="5">NBRC 112285</strain>
    </source>
</reference>
<dbReference type="InterPro" id="IPR046342">
    <property type="entry name" value="CBS_dom_sf"/>
</dbReference>